<protein>
    <submittedName>
        <fullName evidence="1">Liprin-alpha-2</fullName>
    </submittedName>
</protein>
<comment type="caution">
    <text evidence="1">The sequence shown here is derived from an EMBL/GenBank/DDBJ whole genome shotgun (WGS) entry which is preliminary data.</text>
</comment>
<keyword evidence="2" id="KW-1185">Reference proteome</keyword>
<sequence>MLATAGWLTGSPVKFDWYTTRPDVLVWSNDRVIRWIQAIGLREYANNVLESGVHGSLIALDDNFDYGSLALLLQIPTQNTQARQILEREYNNLLALGTDRRLDETDDKNFRRGSSWRRQFPPREVHGISMMPGSSETLPAGFRLTTTSGQSRKMATDVASARLQRLDSSTVRTYSC</sequence>
<proteinExistence type="predicted"/>
<dbReference type="EMBL" id="CM037619">
    <property type="protein sequence ID" value="KAH8007174.1"/>
    <property type="molecule type" value="Genomic_DNA"/>
</dbReference>
<gene>
    <name evidence="1" type="primary">PPFIA2_5</name>
    <name evidence="1" type="ORF">K3G42_018038</name>
</gene>
<accession>A0ACB8FPA9</accession>
<reference evidence="1" key="1">
    <citation type="submission" date="2021-08" db="EMBL/GenBank/DDBJ databases">
        <title>The first chromosome-level gecko genome reveals the dynamic sex chromosomes of Neotropical dwarf geckos (Sphaerodactylidae: Sphaerodactylus).</title>
        <authorList>
            <person name="Pinto B.J."/>
            <person name="Keating S.E."/>
            <person name="Gamble T."/>
        </authorList>
    </citation>
    <scope>NUCLEOTIDE SEQUENCE</scope>
    <source>
        <strain evidence="1">TG3544</strain>
    </source>
</reference>
<dbReference type="Proteomes" id="UP000827872">
    <property type="component" value="Linkage Group LG06"/>
</dbReference>
<evidence type="ECO:0000313" key="2">
    <source>
        <dbReference type="Proteomes" id="UP000827872"/>
    </source>
</evidence>
<evidence type="ECO:0000313" key="1">
    <source>
        <dbReference type="EMBL" id="KAH8007174.1"/>
    </source>
</evidence>
<organism evidence="1 2">
    <name type="scientific">Sphaerodactylus townsendi</name>
    <dbReference type="NCBI Taxonomy" id="933632"/>
    <lineage>
        <taxon>Eukaryota</taxon>
        <taxon>Metazoa</taxon>
        <taxon>Chordata</taxon>
        <taxon>Craniata</taxon>
        <taxon>Vertebrata</taxon>
        <taxon>Euteleostomi</taxon>
        <taxon>Lepidosauria</taxon>
        <taxon>Squamata</taxon>
        <taxon>Bifurcata</taxon>
        <taxon>Gekkota</taxon>
        <taxon>Sphaerodactylidae</taxon>
        <taxon>Sphaerodactylus</taxon>
    </lineage>
</organism>
<name>A0ACB8FPA9_9SAUR</name>